<dbReference type="Proteomes" id="UP000028700">
    <property type="component" value="Unassembled WGS sequence"/>
</dbReference>
<keyword evidence="2" id="KW-1185">Reference proteome</keyword>
<name>A0A081BJA0_9LACO</name>
<dbReference type="eggNOG" id="ENOG50309K5">
    <property type="taxonomic scope" value="Bacteria"/>
</dbReference>
<sequence>MDSILTDLKYAQSKQFLVNIFQKNQEVVYTGYVSAIDQTGLVIETFSDTGLPDGAVYLDLEVIEEVEFDSDDLDNMLFRIANAAEESLIDIHGITEQFTADQPLLNQVLTQALNHEWVLMIMDQQEGTFYEGQISKLTATGIELETFNKFNYSENKAVTLPFSAVKLVEFQGRELTLQALIMPEMLKQAHQPSVKVLSTLEKEQQLARALAQQTYIALIPDGNRQMFFVGKVNSINESGMVMNLVDMSGQFGGYVLLRHAEIREVITASDYLQTVNLLVQTNERIGTELQPVLNDERLFDATTDLFVSVLGQAAAFKRVLQIRLQDGQSMVGYPSHVTQDHVIFHEIEDTQIVDSVGQSIRIDEIFQIGFDYLEAHLIEQQLKNSGEL</sequence>
<dbReference type="OrthoDB" id="2313946at2"/>
<organism evidence="1 2">
    <name type="scientific">Secundilactobacillus oryzae JCM 18671</name>
    <dbReference type="NCBI Taxonomy" id="1291743"/>
    <lineage>
        <taxon>Bacteria</taxon>
        <taxon>Bacillati</taxon>
        <taxon>Bacillota</taxon>
        <taxon>Bacilli</taxon>
        <taxon>Lactobacillales</taxon>
        <taxon>Lactobacillaceae</taxon>
        <taxon>Secundilactobacillus</taxon>
    </lineage>
</organism>
<accession>A0A081BJA0</accession>
<dbReference type="STRING" id="1291743.LOSG293_190250"/>
<reference evidence="1" key="1">
    <citation type="journal article" date="2014" name="Genome Announc.">
        <title>Draft Genome Sequence of Lactobacillus oryzae Strain SG293T.</title>
        <authorList>
            <person name="Tanizawa Y."/>
            <person name="Fujisawa T."/>
            <person name="Mochizuki T."/>
            <person name="Kaminuma E."/>
            <person name="Nakamura Y."/>
            <person name="Tohno M."/>
        </authorList>
    </citation>
    <scope>NUCLEOTIDE SEQUENCE [LARGE SCALE GENOMIC DNA]</scope>
    <source>
        <strain evidence="1">SG293</strain>
    </source>
</reference>
<evidence type="ECO:0000313" key="2">
    <source>
        <dbReference type="Proteomes" id="UP000028700"/>
    </source>
</evidence>
<gene>
    <name evidence="1" type="ORF">LOSG293_190250</name>
</gene>
<proteinExistence type="predicted"/>
<evidence type="ECO:0000313" key="1">
    <source>
        <dbReference type="EMBL" id="GAK48118.1"/>
    </source>
</evidence>
<protein>
    <submittedName>
        <fullName evidence="1">Uncharacterized protein</fullName>
    </submittedName>
</protein>
<dbReference type="RefSeq" id="WP_034528247.1">
    <property type="nucleotide sequence ID" value="NZ_BBJM01000019.1"/>
</dbReference>
<comment type="caution">
    <text evidence="1">The sequence shown here is derived from an EMBL/GenBank/DDBJ whole genome shotgun (WGS) entry which is preliminary data.</text>
</comment>
<dbReference type="AlphaFoldDB" id="A0A081BJA0"/>
<dbReference type="EMBL" id="BBJM01000019">
    <property type="protein sequence ID" value="GAK48118.1"/>
    <property type="molecule type" value="Genomic_DNA"/>
</dbReference>